<feature type="transmembrane region" description="Helical" evidence="7">
    <location>
        <begin position="123"/>
        <end position="145"/>
    </location>
</feature>
<sequence>MASRLLSARSTLPGLLLVLALTVPATLLGKAVPLLGGAVFGMLLGLLCRAFLKPSESCKPGIQFASKQLLQYSIVGLGFSLPLHEVVHTGLTSLPISLVTLTVAFTVALVAGHLLRIPEKLKVLIGAGTAICGGSAIAAITPVLQPDDHDMTYALSTIFMFNVVAVVIFPILGKMLGMSDAGFGLWAGTAINDTSSVVAAGYAWSSAAGEYATIVKLTRAMMIVPVTLVIAMLFQRGQPGGSMRRVIPWFIVLFVLASAINEFLPAGVTHVIQQLAPFLVIGALTGVGLSTDFDRLKRAGARPLLLGLIVWVSVALSSLVMQHMTGML</sequence>
<dbReference type="PANTHER" id="PTHR30106:SF1">
    <property type="entry name" value="UPF0324 MEMBRANE PROTEIN FN0533"/>
    <property type="match status" value="1"/>
</dbReference>
<keyword evidence="5 7" id="KW-1133">Transmembrane helix</keyword>
<feature type="transmembrane region" description="Helical" evidence="7">
    <location>
        <begin position="246"/>
        <end position="265"/>
    </location>
</feature>
<dbReference type="InterPro" id="IPR018383">
    <property type="entry name" value="UPF0324_pro"/>
</dbReference>
<evidence type="ECO:0000313" key="9">
    <source>
        <dbReference type="Proteomes" id="UP000253772"/>
    </source>
</evidence>
<evidence type="ECO:0000313" key="8">
    <source>
        <dbReference type="EMBL" id="QBP11893.1"/>
    </source>
</evidence>
<dbReference type="PANTHER" id="PTHR30106">
    <property type="entry name" value="INNER MEMBRANE PROTEIN YEIH-RELATED"/>
    <property type="match status" value="1"/>
</dbReference>
<feature type="transmembrane region" description="Helical" evidence="7">
    <location>
        <begin position="303"/>
        <end position="321"/>
    </location>
</feature>
<keyword evidence="6 7" id="KW-0472">Membrane</keyword>
<evidence type="ECO:0000256" key="3">
    <source>
        <dbReference type="ARBA" id="ARBA00022475"/>
    </source>
</evidence>
<comment type="subcellular location">
    <subcellularLocation>
        <location evidence="1">Cell membrane</location>
        <topology evidence="1">Multi-pass membrane protein</topology>
    </subcellularLocation>
</comment>
<feature type="transmembrane region" description="Helical" evidence="7">
    <location>
        <begin position="151"/>
        <end position="172"/>
    </location>
</feature>
<protein>
    <submittedName>
        <fullName evidence="8">Putative sulfate exporter family transporter</fullName>
    </submittedName>
</protein>
<dbReference type="Proteomes" id="UP000253772">
    <property type="component" value="Chromosome c2"/>
</dbReference>
<dbReference type="Pfam" id="PF03601">
    <property type="entry name" value="Cons_hypoth698"/>
    <property type="match status" value="1"/>
</dbReference>
<feature type="transmembrane region" description="Helical" evidence="7">
    <location>
        <begin position="90"/>
        <end position="111"/>
    </location>
</feature>
<feature type="transmembrane region" description="Helical" evidence="7">
    <location>
        <begin position="271"/>
        <end position="291"/>
    </location>
</feature>
<evidence type="ECO:0000256" key="2">
    <source>
        <dbReference type="ARBA" id="ARBA00007977"/>
    </source>
</evidence>
<comment type="similarity">
    <text evidence="2">Belongs to the UPF0324 family.</text>
</comment>
<feature type="transmembrane region" description="Helical" evidence="7">
    <location>
        <begin position="35"/>
        <end position="52"/>
    </location>
</feature>
<reference evidence="8 9" key="1">
    <citation type="submission" date="2019-03" db="EMBL/GenBank/DDBJ databases">
        <title>Comparative insights into the high quality Complete genome sequence of highly metal resistant Cupriavidus metallidurans strain BS1 isolated from a gold-copper mine.</title>
        <authorList>
            <person name="Mazhar H.S."/>
            <person name="Rensing C."/>
        </authorList>
    </citation>
    <scope>NUCLEOTIDE SEQUENCE [LARGE SCALE GENOMIC DNA]</scope>
    <source>
        <strain evidence="8 9">BS1</strain>
    </source>
</reference>
<gene>
    <name evidence="8" type="ORF">DDF84_019005</name>
</gene>
<name>A0A482IWD4_9BURK</name>
<proteinExistence type="inferred from homology"/>
<keyword evidence="4 7" id="KW-0812">Transmembrane</keyword>
<keyword evidence="3" id="KW-1003">Cell membrane</keyword>
<feature type="transmembrane region" description="Helical" evidence="7">
    <location>
        <begin position="64"/>
        <end position="84"/>
    </location>
</feature>
<feature type="transmembrane region" description="Helical" evidence="7">
    <location>
        <begin position="217"/>
        <end position="234"/>
    </location>
</feature>
<evidence type="ECO:0000256" key="7">
    <source>
        <dbReference type="SAM" id="Phobius"/>
    </source>
</evidence>
<accession>A0A482IWD4</accession>
<organism evidence="8 9">
    <name type="scientific">Cupriavidus metallidurans</name>
    <dbReference type="NCBI Taxonomy" id="119219"/>
    <lineage>
        <taxon>Bacteria</taxon>
        <taxon>Pseudomonadati</taxon>
        <taxon>Pseudomonadota</taxon>
        <taxon>Betaproteobacteria</taxon>
        <taxon>Burkholderiales</taxon>
        <taxon>Burkholderiaceae</taxon>
        <taxon>Cupriavidus</taxon>
    </lineage>
</organism>
<evidence type="ECO:0000256" key="5">
    <source>
        <dbReference type="ARBA" id="ARBA00022989"/>
    </source>
</evidence>
<dbReference type="RefSeq" id="WP_024568970.1">
    <property type="nucleotide sequence ID" value="NZ_CP037901.1"/>
</dbReference>
<dbReference type="GO" id="GO:0005886">
    <property type="term" value="C:plasma membrane"/>
    <property type="evidence" value="ECO:0007669"/>
    <property type="project" value="UniProtKB-SubCell"/>
</dbReference>
<dbReference type="OrthoDB" id="5393513at2"/>
<feature type="transmembrane region" description="Helical" evidence="7">
    <location>
        <begin position="184"/>
        <end position="205"/>
    </location>
</feature>
<evidence type="ECO:0000256" key="4">
    <source>
        <dbReference type="ARBA" id="ARBA00022692"/>
    </source>
</evidence>
<dbReference type="EMBL" id="CP037901">
    <property type="protein sequence ID" value="QBP11893.1"/>
    <property type="molecule type" value="Genomic_DNA"/>
</dbReference>
<evidence type="ECO:0000256" key="6">
    <source>
        <dbReference type="ARBA" id="ARBA00023136"/>
    </source>
</evidence>
<evidence type="ECO:0000256" key="1">
    <source>
        <dbReference type="ARBA" id="ARBA00004651"/>
    </source>
</evidence>
<dbReference type="AlphaFoldDB" id="A0A482IWD4"/>